<keyword evidence="3" id="KW-0805">Transcription regulation</keyword>
<dbReference type="InterPro" id="IPR001005">
    <property type="entry name" value="SANT/Myb"/>
</dbReference>
<dbReference type="InterPro" id="IPR009057">
    <property type="entry name" value="Homeodomain-like_sf"/>
</dbReference>
<evidence type="ECO:0000256" key="6">
    <source>
        <dbReference type="ARBA" id="ARBA00023242"/>
    </source>
</evidence>
<feature type="region of interest" description="Disordered" evidence="7">
    <location>
        <begin position="537"/>
        <end position="609"/>
    </location>
</feature>
<dbReference type="GeneID" id="4838695"/>
<evidence type="ECO:0000256" key="4">
    <source>
        <dbReference type="ARBA" id="ARBA00023125"/>
    </source>
</evidence>
<feature type="domain" description="Myb-like" evidence="8">
    <location>
        <begin position="65"/>
        <end position="116"/>
    </location>
</feature>
<feature type="region of interest" description="Disordered" evidence="7">
    <location>
        <begin position="431"/>
        <end position="450"/>
    </location>
</feature>
<evidence type="ECO:0000256" key="1">
    <source>
        <dbReference type="ARBA" id="ARBA00004123"/>
    </source>
</evidence>
<dbReference type="CDD" id="cd00167">
    <property type="entry name" value="SANT"/>
    <property type="match status" value="2"/>
</dbReference>
<feature type="region of interest" description="Disordered" evidence="7">
    <location>
        <begin position="391"/>
        <end position="421"/>
    </location>
</feature>
<dbReference type="PANTHER" id="PTHR47995">
    <property type="entry name" value="TRANSCRIPTION FACTOR MYB33-RELATED"/>
    <property type="match status" value="1"/>
</dbReference>
<feature type="region of interest" description="Disordered" evidence="7">
    <location>
        <begin position="504"/>
        <end position="523"/>
    </location>
</feature>
<dbReference type="SUPFAM" id="SSF46689">
    <property type="entry name" value="Homeodomain-like"/>
    <property type="match status" value="1"/>
</dbReference>
<comment type="subcellular location">
    <subcellularLocation>
        <location evidence="1">Nucleus</location>
    </subcellularLocation>
</comment>
<dbReference type="Proteomes" id="UP000002258">
    <property type="component" value="Chromosome 4"/>
</dbReference>
<dbReference type="Pfam" id="PF00249">
    <property type="entry name" value="Myb_DNA-binding"/>
    <property type="match status" value="2"/>
</dbReference>
<feature type="compositionally biased region" description="Low complexity" evidence="7">
    <location>
        <begin position="504"/>
        <end position="517"/>
    </location>
</feature>
<feature type="region of interest" description="Disordered" evidence="7">
    <location>
        <begin position="178"/>
        <end position="251"/>
    </location>
</feature>
<keyword evidence="6" id="KW-0539">Nucleus</keyword>
<feature type="compositionally biased region" description="Low complexity" evidence="7">
    <location>
        <begin position="61"/>
        <end position="72"/>
    </location>
</feature>
<sequence>MNYHNSNPGGPDATSASSAPASTASSASAAASASYYYAPVQQYQPQPLHHTIQPNGPNSVPTTPGAPTRRGPWSPMEDKKLLDLINIFGPTNWVRISNSIGTRTPKQCRERYHQNLKPSLNRSPITVEEGELIESLVAKYGKKWAEISRHLNGRSDNAIKNWWNGGANRRRRASLVHEPNVAGNSNSNNNNNSMSSSNGSNVNANGLNSSTSISTMSASTSASTNSTRSQNGSLSSPSGLPTLTQNKSSASLPEAVLSVSSAQVHQSNSSRSSLNEPSLSANSSALNLSAANPNSLSSYAITNNHNTNINNTSNNSTILPPPIGASQPSTFPQIPQLPQISFNTSMFGKPDASFKAHTPPPGSMAAAVPHTMTSPVKATSLRSASFDVTSATGATNASTSTLTSTTLPPISSSNKRRLLDDPISRRHSTANYHYAHPNGNTNNNNNNNNNFAVPTSSAPGSASAATGSIIGGAGTVSPSYYGSPLLLSTQVSRNNSISHFEFSTLNSTSHSSRRSSSIAPDFFPNPLKELQAAASSLNKEGNVNHKRNMSQNSSFNSPSLTPSTRFSISSTTSLLNNTSTNLTMPSATTSPSSNYNGLKNDHSSSSGSIPALKEEVELKLKHKNDLDDVDMDDSHNHLQNPRTTMVKTKISVSSLID</sequence>
<feature type="compositionally biased region" description="Low complexity" evidence="7">
    <location>
        <begin position="569"/>
        <end position="583"/>
    </location>
</feature>
<feature type="region of interest" description="Disordered" evidence="7">
    <location>
        <begin position="47"/>
        <end position="74"/>
    </location>
</feature>
<keyword evidence="11" id="KW-1185">Reference proteome</keyword>
<evidence type="ECO:0000256" key="7">
    <source>
        <dbReference type="SAM" id="MobiDB-lite"/>
    </source>
</evidence>
<proteinExistence type="predicted"/>
<feature type="compositionally biased region" description="Polar residues" evidence="7">
    <location>
        <begin position="549"/>
        <end position="568"/>
    </location>
</feature>
<dbReference type="OrthoDB" id="2143914at2759"/>
<dbReference type="InterPro" id="IPR017930">
    <property type="entry name" value="Myb_dom"/>
</dbReference>
<dbReference type="PROSITE" id="PS50090">
    <property type="entry name" value="MYB_LIKE"/>
    <property type="match status" value="2"/>
</dbReference>
<reference evidence="10 11" key="1">
    <citation type="journal article" date="2007" name="Nat. Biotechnol.">
        <title>Genome sequence of the lignocellulose-bioconverting and xylose-fermenting yeast Pichia stipitis.</title>
        <authorList>
            <person name="Jeffries T.W."/>
            <person name="Grigoriev I.V."/>
            <person name="Grimwood J."/>
            <person name="Laplaza J.M."/>
            <person name="Aerts A."/>
            <person name="Salamov A."/>
            <person name="Schmutz J."/>
            <person name="Lindquist E."/>
            <person name="Dehal P."/>
            <person name="Shapiro H."/>
            <person name="Jin Y.S."/>
            <person name="Passoth V."/>
            <person name="Richardson P.M."/>
        </authorList>
    </citation>
    <scope>NUCLEOTIDE SEQUENCE [LARGE SCALE GENOMIC DNA]</scope>
    <source>
        <strain evidence="11">ATCC 58785 / CBS 6054 / NBRC 10063 / NRRL Y-11545</strain>
    </source>
</reference>
<feature type="domain" description="HTH myb-type" evidence="9">
    <location>
        <begin position="69"/>
        <end position="120"/>
    </location>
</feature>
<dbReference type="GO" id="GO:0003677">
    <property type="term" value="F:DNA binding"/>
    <property type="evidence" value="ECO:0007669"/>
    <property type="project" value="UniProtKB-KW"/>
</dbReference>
<dbReference type="Gene3D" id="1.10.10.60">
    <property type="entry name" value="Homeodomain-like"/>
    <property type="match status" value="2"/>
</dbReference>
<evidence type="ECO:0000256" key="3">
    <source>
        <dbReference type="ARBA" id="ARBA00023015"/>
    </source>
</evidence>
<dbReference type="STRING" id="322104.A3LT22"/>
<keyword evidence="5" id="KW-0804">Transcription</keyword>
<dbReference type="GO" id="GO:0005634">
    <property type="term" value="C:nucleus"/>
    <property type="evidence" value="ECO:0007669"/>
    <property type="project" value="UniProtKB-SubCell"/>
</dbReference>
<dbReference type="PANTHER" id="PTHR47995:SF18">
    <property type="entry name" value="TRANSCRIPTION FACTOR MYB65"/>
    <property type="match status" value="1"/>
</dbReference>
<feature type="domain" description="Myb-like" evidence="8">
    <location>
        <begin position="117"/>
        <end position="164"/>
    </location>
</feature>
<evidence type="ECO:0000259" key="9">
    <source>
        <dbReference type="PROSITE" id="PS51294"/>
    </source>
</evidence>
<protein>
    <submittedName>
        <fullName evidence="10">Myb-like transcription factor</fullName>
    </submittedName>
</protein>
<name>A3LT22_PICST</name>
<feature type="domain" description="HTH myb-type" evidence="9">
    <location>
        <begin position="121"/>
        <end position="171"/>
    </location>
</feature>
<dbReference type="RefSeq" id="XP_001384019.2">
    <property type="nucleotide sequence ID" value="XM_001383982.1"/>
</dbReference>
<dbReference type="HOGENOM" id="CLU_426985_0_0_1"/>
<dbReference type="eggNOG" id="KOG0048">
    <property type="taxonomic scope" value="Eukaryota"/>
</dbReference>
<dbReference type="PROSITE" id="PS51294">
    <property type="entry name" value="HTH_MYB"/>
    <property type="match status" value="2"/>
</dbReference>
<dbReference type="InParanoid" id="A3LT22"/>
<feature type="region of interest" description="Disordered" evidence="7">
    <location>
        <begin position="1"/>
        <end position="25"/>
    </location>
</feature>
<evidence type="ECO:0000256" key="5">
    <source>
        <dbReference type="ARBA" id="ARBA00023163"/>
    </source>
</evidence>
<dbReference type="SMART" id="SM00717">
    <property type="entry name" value="SANT"/>
    <property type="match status" value="2"/>
</dbReference>
<keyword evidence="2" id="KW-0677">Repeat</keyword>
<feature type="compositionally biased region" description="Polar residues" evidence="7">
    <location>
        <begin position="584"/>
        <end position="608"/>
    </location>
</feature>
<evidence type="ECO:0000256" key="2">
    <source>
        <dbReference type="ARBA" id="ARBA00022737"/>
    </source>
</evidence>
<dbReference type="EMBL" id="CP000498">
    <property type="protein sequence ID" value="ABN65990.2"/>
    <property type="molecule type" value="Genomic_DNA"/>
</dbReference>
<feature type="compositionally biased region" description="Low complexity" evidence="7">
    <location>
        <begin position="180"/>
        <end position="244"/>
    </location>
</feature>
<keyword evidence="4" id="KW-0238">DNA-binding</keyword>
<evidence type="ECO:0000313" key="11">
    <source>
        <dbReference type="Proteomes" id="UP000002258"/>
    </source>
</evidence>
<organism evidence="10 11">
    <name type="scientific">Scheffersomyces stipitis (strain ATCC 58785 / CBS 6054 / NBRC 10063 / NRRL Y-11545)</name>
    <name type="common">Yeast</name>
    <name type="synonym">Pichia stipitis</name>
    <dbReference type="NCBI Taxonomy" id="322104"/>
    <lineage>
        <taxon>Eukaryota</taxon>
        <taxon>Fungi</taxon>
        <taxon>Dikarya</taxon>
        <taxon>Ascomycota</taxon>
        <taxon>Saccharomycotina</taxon>
        <taxon>Pichiomycetes</taxon>
        <taxon>Debaryomycetaceae</taxon>
        <taxon>Scheffersomyces</taxon>
    </lineage>
</organism>
<accession>A3LT22</accession>
<evidence type="ECO:0000259" key="8">
    <source>
        <dbReference type="PROSITE" id="PS50090"/>
    </source>
</evidence>
<dbReference type="AlphaFoldDB" id="A3LT22"/>
<feature type="compositionally biased region" description="Low complexity" evidence="7">
    <location>
        <begin position="391"/>
        <end position="413"/>
    </location>
</feature>
<feature type="compositionally biased region" description="Low complexity" evidence="7">
    <location>
        <begin position="438"/>
        <end position="450"/>
    </location>
</feature>
<dbReference type="OMA" id="ASNWVKI"/>
<evidence type="ECO:0000313" key="10">
    <source>
        <dbReference type="EMBL" id="ABN65990.2"/>
    </source>
</evidence>
<feature type="compositionally biased region" description="Low complexity" evidence="7">
    <location>
        <begin position="13"/>
        <end position="25"/>
    </location>
</feature>
<dbReference type="KEGG" id="pic:PICST_67483"/>
<gene>
    <name evidence="10" type="ORF">PICST_67483</name>
</gene>